<dbReference type="OrthoDB" id="2157530at2759"/>
<dbReference type="Pfam" id="PF06985">
    <property type="entry name" value="HET"/>
    <property type="match status" value="1"/>
</dbReference>
<keyword evidence="3" id="KW-1185">Reference proteome</keyword>
<evidence type="ECO:0000313" key="3">
    <source>
        <dbReference type="Proteomes" id="UP000781932"/>
    </source>
</evidence>
<organism evidence="2 3">
    <name type="scientific">Colletotrichum karsti</name>
    <dbReference type="NCBI Taxonomy" id="1095194"/>
    <lineage>
        <taxon>Eukaryota</taxon>
        <taxon>Fungi</taxon>
        <taxon>Dikarya</taxon>
        <taxon>Ascomycota</taxon>
        <taxon>Pezizomycotina</taxon>
        <taxon>Sordariomycetes</taxon>
        <taxon>Hypocreomycetidae</taxon>
        <taxon>Glomerellales</taxon>
        <taxon>Glomerellaceae</taxon>
        <taxon>Colletotrichum</taxon>
        <taxon>Colletotrichum boninense species complex</taxon>
    </lineage>
</organism>
<protein>
    <recommendedName>
        <fullName evidence="1">Heterokaryon incompatibility domain-containing protein</fullName>
    </recommendedName>
</protein>
<reference evidence="2" key="2">
    <citation type="submission" date="2020-11" db="EMBL/GenBank/DDBJ databases">
        <title>Whole genome sequencing of Colletotrichum sp.</title>
        <authorList>
            <person name="Li H."/>
        </authorList>
    </citation>
    <scope>NUCLEOTIDE SEQUENCE</scope>
    <source>
        <strain evidence="2">CkLH20</strain>
    </source>
</reference>
<dbReference type="Proteomes" id="UP000781932">
    <property type="component" value="Unassembled WGS sequence"/>
</dbReference>
<evidence type="ECO:0000259" key="1">
    <source>
        <dbReference type="Pfam" id="PF06985"/>
    </source>
</evidence>
<dbReference type="InterPro" id="IPR052895">
    <property type="entry name" value="HetReg/Transcr_Mod"/>
</dbReference>
<comment type="caution">
    <text evidence="2">The sequence shown here is derived from an EMBL/GenBank/DDBJ whole genome shotgun (WGS) entry which is preliminary data.</text>
</comment>
<dbReference type="PANTHER" id="PTHR24148">
    <property type="entry name" value="ANKYRIN REPEAT DOMAIN-CONTAINING PROTEIN 39 HOMOLOG-RELATED"/>
    <property type="match status" value="1"/>
</dbReference>
<dbReference type="InterPro" id="IPR010730">
    <property type="entry name" value="HET"/>
</dbReference>
<dbReference type="RefSeq" id="XP_038747619.1">
    <property type="nucleotide sequence ID" value="XM_038886915.1"/>
</dbReference>
<evidence type="ECO:0000313" key="2">
    <source>
        <dbReference type="EMBL" id="KAF9878158.1"/>
    </source>
</evidence>
<dbReference type="PANTHER" id="PTHR24148:SF64">
    <property type="entry name" value="HETEROKARYON INCOMPATIBILITY DOMAIN-CONTAINING PROTEIN"/>
    <property type="match status" value="1"/>
</dbReference>
<name>A0A9P6LLU1_9PEZI</name>
<proteinExistence type="predicted"/>
<reference evidence="2" key="1">
    <citation type="submission" date="2020-03" db="EMBL/GenBank/DDBJ databases">
        <authorList>
            <person name="He L."/>
        </authorList>
    </citation>
    <scope>NUCLEOTIDE SEQUENCE</scope>
    <source>
        <strain evidence="2">CkLH20</strain>
    </source>
</reference>
<dbReference type="AlphaFoldDB" id="A0A9P6LLU1"/>
<dbReference type="EMBL" id="JAATWM020000011">
    <property type="protein sequence ID" value="KAF9878158.1"/>
    <property type="molecule type" value="Genomic_DNA"/>
</dbReference>
<sequence>MAASSGNAPAVQVIQHEESVPWVFETLRDMIDDNIATGGWEHGRHDRIQERMLWPKGGNVGHGLHPAARQSAPAHDRITPTRLLNGKTGAVEESMGRKLPYTTISHVWTITAGKDWPSFASQLWEKYGIQYIWVDSLCIDQSSIDDKANEIPRMAEYYAGAEMNLIPMPAPGLRKGLDDWLESGATAAAVDPLLWLLRNLLEDGYFRRVWTMQETALACCTHLDTPDGLIYGWEIDEALRRACGIPSKPRNPEDPPTFNAKTPLSSETEVGQLDLRVVLFDNRHVRRLLSSQAWIARNRKPLALVWRQAKNRQCTVAKDAFWGMMAMVEGGDKLSSTYDQPIEQVLGEMVERGFLGLEILCAPKTMPEHSWVPALPFEVPGMGAECNIGEAQRKVRLVDRRLVVRAKEVLVTGVGGAYEIRIREKSNKHEMLMMTEGVNLGGQHPGQRHWLILLEGTESHTAFVLISDGNDAGFIVHKVGAIQCGVELPPAEVQWALDGQEEIHVGESTSLNSASAT</sequence>
<dbReference type="GeneID" id="62159989"/>
<feature type="domain" description="Heterokaryon incompatibility" evidence="1">
    <location>
        <begin position="125"/>
        <end position="214"/>
    </location>
</feature>
<gene>
    <name evidence="2" type="ORF">CkaCkLH20_04196</name>
</gene>
<accession>A0A9P6LLU1</accession>